<keyword evidence="3" id="KW-0472">Membrane</keyword>
<dbReference type="InterPro" id="IPR011990">
    <property type="entry name" value="TPR-like_helical_dom_sf"/>
</dbReference>
<dbReference type="Proteomes" id="UP000598146">
    <property type="component" value="Unassembled WGS sequence"/>
</dbReference>
<proteinExistence type="predicted"/>
<keyword evidence="3" id="KW-0812">Transmembrane</keyword>
<dbReference type="PANTHER" id="PTHR45586:SF1">
    <property type="entry name" value="LIPOPOLYSACCHARIDE ASSEMBLY PROTEIN B"/>
    <property type="match status" value="1"/>
</dbReference>
<evidence type="ECO:0000313" key="5">
    <source>
        <dbReference type="Proteomes" id="UP000598146"/>
    </source>
</evidence>
<accession>A0A931C607</accession>
<dbReference type="InterPro" id="IPR051012">
    <property type="entry name" value="CellSynth/LPSAsmb/PSIAsmb"/>
</dbReference>
<dbReference type="PANTHER" id="PTHR45586">
    <property type="entry name" value="TPR REPEAT-CONTAINING PROTEIN PA4667"/>
    <property type="match status" value="1"/>
</dbReference>
<reference evidence="4" key="1">
    <citation type="submission" date="2020-11" db="EMBL/GenBank/DDBJ databases">
        <title>Isolation and identification of active actinomycetes.</title>
        <authorList>
            <person name="Sun X."/>
        </authorList>
    </citation>
    <scope>NUCLEOTIDE SEQUENCE</scope>
    <source>
        <strain evidence="4">NEAU-A11</strain>
    </source>
</reference>
<dbReference type="InterPro" id="IPR019734">
    <property type="entry name" value="TPR_rpt"/>
</dbReference>
<comment type="caution">
    <text evidence="4">The sequence shown here is derived from an EMBL/GenBank/DDBJ whole genome shotgun (WGS) entry which is preliminary data.</text>
</comment>
<evidence type="ECO:0000313" key="4">
    <source>
        <dbReference type="EMBL" id="MBG0561277.1"/>
    </source>
</evidence>
<evidence type="ECO:0008006" key="6">
    <source>
        <dbReference type="Google" id="ProtNLM"/>
    </source>
</evidence>
<evidence type="ECO:0000256" key="2">
    <source>
        <dbReference type="ARBA" id="ARBA00022803"/>
    </source>
</evidence>
<keyword evidence="3" id="KW-1133">Transmembrane helix</keyword>
<protein>
    <recommendedName>
        <fullName evidence="6">Tetratricopeptide repeat protein</fullName>
    </recommendedName>
</protein>
<sequence>MTAAARARVLADVGRLREAEEAVRAGLIDVPADPELLALLAGLLRLQGRRADALAAAGAAVAAAPHLSGTHIERAECLLLLPDGGRKGRSRADEERLAEALGEAEEAVRLDPAHPPAHRVLARVLTLRRDFGGAREAARRALELAPESVPDLLTLAEIERQAGHRDPARQAVRDALARDPDNPDGRWMIALLDAERLRVGRAMRGLRDLAADHPARLDAATMTWPIRGLLSGLHRGLAAGVAVTGLLVVAASWWPGAVLLARASAVTVAVVLLLFMARVLIPAGLVPWRCLALLPARTRRAVPGGLIAAGATVALLLAYAVTARWQAMALAFAARMVLLVIRRADPV</sequence>
<dbReference type="AlphaFoldDB" id="A0A931C607"/>
<keyword evidence="1" id="KW-0677">Repeat</keyword>
<dbReference type="SUPFAM" id="SSF48452">
    <property type="entry name" value="TPR-like"/>
    <property type="match status" value="1"/>
</dbReference>
<evidence type="ECO:0000256" key="3">
    <source>
        <dbReference type="SAM" id="Phobius"/>
    </source>
</evidence>
<name>A0A931C607_9ACTN</name>
<feature type="transmembrane region" description="Helical" evidence="3">
    <location>
        <begin position="301"/>
        <end position="319"/>
    </location>
</feature>
<evidence type="ECO:0000256" key="1">
    <source>
        <dbReference type="ARBA" id="ARBA00022737"/>
    </source>
</evidence>
<keyword evidence="2" id="KW-0802">TPR repeat</keyword>
<feature type="transmembrane region" description="Helical" evidence="3">
    <location>
        <begin position="236"/>
        <end position="254"/>
    </location>
</feature>
<dbReference type="RefSeq" id="WP_196413075.1">
    <property type="nucleotide sequence ID" value="NZ_JADQTO010000003.1"/>
</dbReference>
<dbReference type="EMBL" id="JADQTO010000003">
    <property type="protein sequence ID" value="MBG0561277.1"/>
    <property type="molecule type" value="Genomic_DNA"/>
</dbReference>
<gene>
    <name evidence="4" type="ORF">I4J89_07355</name>
</gene>
<dbReference type="SMART" id="SM00028">
    <property type="entry name" value="TPR"/>
    <property type="match status" value="3"/>
</dbReference>
<feature type="transmembrane region" description="Helical" evidence="3">
    <location>
        <begin position="260"/>
        <end position="281"/>
    </location>
</feature>
<keyword evidence="5" id="KW-1185">Reference proteome</keyword>
<organism evidence="4 5">
    <name type="scientific">Actinoplanes aureus</name>
    <dbReference type="NCBI Taxonomy" id="2792083"/>
    <lineage>
        <taxon>Bacteria</taxon>
        <taxon>Bacillati</taxon>
        <taxon>Actinomycetota</taxon>
        <taxon>Actinomycetes</taxon>
        <taxon>Micromonosporales</taxon>
        <taxon>Micromonosporaceae</taxon>
        <taxon>Actinoplanes</taxon>
    </lineage>
</organism>
<dbReference type="Gene3D" id="1.25.40.10">
    <property type="entry name" value="Tetratricopeptide repeat domain"/>
    <property type="match status" value="1"/>
</dbReference>